<proteinExistence type="predicted"/>
<gene>
    <name evidence="2" type="ORF">Sjap_024131</name>
</gene>
<dbReference type="AlphaFoldDB" id="A0AAP0ELI3"/>
<feature type="region of interest" description="Disordered" evidence="1">
    <location>
        <begin position="114"/>
        <end position="160"/>
    </location>
</feature>
<dbReference type="Proteomes" id="UP001417504">
    <property type="component" value="Unassembled WGS sequence"/>
</dbReference>
<name>A0AAP0ELI3_9MAGN</name>
<dbReference type="EMBL" id="JBBNAE010000010">
    <property type="protein sequence ID" value="KAK9090954.1"/>
    <property type="molecule type" value="Genomic_DNA"/>
</dbReference>
<accession>A0AAP0ELI3</accession>
<evidence type="ECO:0000256" key="1">
    <source>
        <dbReference type="SAM" id="MobiDB-lite"/>
    </source>
</evidence>
<evidence type="ECO:0000313" key="3">
    <source>
        <dbReference type="Proteomes" id="UP001417504"/>
    </source>
</evidence>
<reference evidence="2 3" key="1">
    <citation type="submission" date="2024-01" db="EMBL/GenBank/DDBJ databases">
        <title>Genome assemblies of Stephania.</title>
        <authorList>
            <person name="Yang L."/>
        </authorList>
    </citation>
    <scope>NUCLEOTIDE SEQUENCE [LARGE SCALE GENOMIC DNA]</scope>
    <source>
        <strain evidence="2">QJT</strain>
        <tissue evidence="2">Leaf</tissue>
    </source>
</reference>
<keyword evidence="3" id="KW-1185">Reference proteome</keyword>
<organism evidence="2 3">
    <name type="scientific">Stephania japonica</name>
    <dbReference type="NCBI Taxonomy" id="461633"/>
    <lineage>
        <taxon>Eukaryota</taxon>
        <taxon>Viridiplantae</taxon>
        <taxon>Streptophyta</taxon>
        <taxon>Embryophyta</taxon>
        <taxon>Tracheophyta</taxon>
        <taxon>Spermatophyta</taxon>
        <taxon>Magnoliopsida</taxon>
        <taxon>Ranunculales</taxon>
        <taxon>Menispermaceae</taxon>
        <taxon>Menispermoideae</taxon>
        <taxon>Cissampelideae</taxon>
        <taxon>Stephania</taxon>
    </lineage>
</organism>
<protein>
    <submittedName>
        <fullName evidence="2">Uncharacterized protein</fullName>
    </submittedName>
</protein>
<sequence>MGEKWRRVDDEEDDDEVHLNIQEVWLRKMTHERWWSRGGIAVYGGATFQSPPPETEGGASLGSPTTTSYEEEGGRGVVSTTSPPPLPPLRRVVRGWRPSVQLIGSLQCGQRWREVGEGSGVEGSPPLHDPNKGGARASPLCSVNKAVDRSTGQLDQLTGD</sequence>
<comment type="caution">
    <text evidence="2">The sequence shown here is derived from an EMBL/GenBank/DDBJ whole genome shotgun (WGS) entry which is preliminary data.</text>
</comment>
<feature type="compositionally biased region" description="Polar residues" evidence="1">
    <location>
        <begin position="150"/>
        <end position="160"/>
    </location>
</feature>
<evidence type="ECO:0000313" key="2">
    <source>
        <dbReference type="EMBL" id="KAK9090954.1"/>
    </source>
</evidence>
<feature type="region of interest" description="Disordered" evidence="1">
    <location>
        <begin position="45"/>
        <end position="92"/>
    </location>
</feature>